<evidence type="ECO:0000256" key="1">
    <source>
        <dbReference type="ARBA" id="ARBA00022737"/>
    </source>
</evidence>
<name>B9RV33_RICCO</name>
<keyword evidence="3" id="KW-0694">RNA-binding</keyword>
<dbReference type="InterPro" id="IPR016024">
    <property type="entry name" value="ARM-type_fold"/>
</dbReference>
<keyword evidence="1" id="KW-0677">Repeat</keyword>
<dbReference type="GO" id="GO:0003729">
    <property type="term" value="F:mRNA binding"/>
    <property type="evidence" value="ECO:0000318"/>
    <property type="project" value="GO_Central"/>
</dbReference>
<feature type="repeat" description="Pumilio" evidence="4">
    <location>
        <begin position="329"/>
        <end position="365"/>
    </location>
</feature>
<dbReference type="PANTHER" id="PTHR12537">
    <property type="entry name" value="RNA BINDING PROTEIN PUMILIO-RELATED"/>
    <property type="match status" value="1"/>
</dbReference>
<evidence type="ECO:0000313" key="7">
    <source>
        <dbReference type="Proteomes" id="UP000008311"/>
    </source>
</evidence>
<reference evidence="7" key="1">
    <citation type="journal article" date="2010" name="Nat. Biotechnol.">
        <title>Draft genome sequence of the oilseed species Ricinus communis.</title>
        <authorList>
            <person name="Chan A.P."/>
            <person name="Crabtree J."/>
            <person name="Zhao Q."/>
            <person name="Lorenzi H."/>
            <person name="Orvis J."/>
            <person name="Puiu D."/>
            <person name="Melake-Berhan A."/>
            <person name="Jones K.M."/>
            <person name="Redman J."/>
            <person name="Chen G."/>
            <person name="Cahoon E.B."/>
            <person name="Gedil M."/>
            <person name="Stanke M."/>
            <person name="Haas B.J."/>
            <person name="Wortman J.R."/>
            <person name="Fraser-Liggett C.M."/>
            <person name="Ravel J."/>
            <person name="Rabinowicz P.D."/>
        </authorList>
    </citation>
    <scope>NUCLEOTIDE SEQUENCE [LARGE SCALE GENOMIC DNA]</scope>
    <source>
        <strain evidence="7">cv. Hale</strain>
    </source>
</reference>
<dbReference type="InterPro" id="IPR011989">
    <property type="entry name" value="ARM-like"/>
</dbReference>
<feature type="domain" description="PUM-HD" evidence="5">
    <location>
        <begin position="115"/>
        <end position="466"/>
    </location>
</feature>
<keyword evidence="2" id="KW-0810">Translation regulation</keyword>
<dbReference type="STRING" id="3988.B9RV33"/>
<evidence type="ECO:0000256" key="4">
    <source>
        <dbReference type="PROSITE-ProRule" id="PRU00317"/>
    </source>
</evidence>
<proteinExistence type="predicted"/>
<dbReference type="SMART" id="SM00025">
    <property type="entry name" value="Pumilio"/>
    <property type="match status" value="7"/>
</dbReference>
<evidence type="ECO:0000256" key="2">
    <source>
        <dbReference type="ARBA" id="ARBA00022845"/>
    </source>
</evidence>
<dbReference type="InParanoid" id="B9RV33"/>
<dbReference type="EMBL" id="EQ973818">
    <property type="protein sequence ID" value="EEF44766.1"/>
    <property type="molecule type" value="Genomic_DNA"/>
</dbReference>
<dbReference type="InterPro" id="IPR033133">
    <property type="entry name" value="PUM-HD"/>
</dbReference>
<feature type="repeat" description="Pumilio" evidence="4">
    <location>
        <begin position="399"/>
        <end position="441"/>
    </location>
</feature>
<dbReference type="PROSITE" id="PS50302">
    <property type="entry name" value="PUM"/>
    <property type="match status" value="2"/>
</dbReference>
<sequence length="471" mass="51744">MEKENSNAGDFETPKSNLSVDSAIDILSFSVENLSLINGDCSLPFNGEFSASRTQETTPAIQETGLEMSRTPVLTPLYPDSIWAVNYSTVNAGMPLGSFHGYNGMNFQSNSYGGASTSAVEERNESSCTVGQDSIPGMQNQDSFIMFASTQQGSEYLQDLLATSDSYLTTSKILDKVTASVVGIPVINYLMVDQHGYHVCSKLIDSCNDIQLTLILERITKNTEQFVRICCAINGSKMIKKLIKKVKRSCLISYLTVSLYKGFYQLAINQIGSYVVVFCMDCLDIQQNALLYEAAISHCLILATDAIGCVSANKFIDRIQGSRRQTLLELISDNAVFLSQDPSGNHVVQKVLGLENPIINAKIGAQLKGHYVRLSFQKWGSHVVEKCLVSQAMVYAVQDLLTCGSSQLLQIARDQFGNYVIQKALKVTKKKNIALHRILLNSLEPNLNALRNGFGKKVYSLIMDGIPVNEG</sequence>
<dbReference type="PROSITE" id="PS50303">
    <property type="entry name" value="PUM_HD"/>
    <property type="match status" value="1"/>
</dbReference>
<dbReference type="Proteomes" id="UP000008311">
    <property type="component" value="Unassembled WGS sequence"/>
</dbReference>
<gene>
    <name evidence="6" type="ORF">RCOM_0898790</name>
</gene>
<dbReference type="SUPFAM" id="SSF48371">
    <property type="entry name" value="ARM repeat"/>
    <property type="match status" value="1"/>
</dbReference>
<dbReference type="GO" id="GO:0006417">
    <property type="term" value="P:regulation of translation"/>
    <property type="evidence" value="ECO:0007669"/>
    <property type="project" value="UniProtKB-KW"/>
</dbReference>
<dbReference type="GO" id="GO:0010608">
    <property type="term" value="P:post-transcriptional regulation of gene expression"/>
    <property type="evidence" value="ECO:0000318"/>
    <property type="project" value="GO_Central"/>
</dbReference>
<dbReference type="Gene3D" id="1.25.10.10">
    <property type="entry name" value="Leucine-rich Repeat Variant"/>
    <property type="match status" value="1"/>
</dbReference>
<dbReference type="AlphaFoldDB" id="B9RV33"/>
<accession>B9RV33</accession>
<dbReference type="GO" id="GO:0005737">
    <property type="term" value="C:cytoplasm"/>
    <property type="evidence" value="ECO:0000318"/>
    <property type="project" value="GO_Central"/>
</dbReference>
<dbReference type="eggNOG" id="KOG2049">
    <property type="taxonomic scope" value="Eukaryota"/>
</dbReference>
<organism evidence="6 7">
    <name type="scientific">Ricinus communis</name>
    <name type="common">Castor bean</name>
    <dbReference type="NCBI Taxonomy" id="3988"/>
    <lineage>
        <taxon>Eukaryota</taxon>
        <taxon>Viridiplantae</taxon>
        <taxon>Streptophyta</taxon>
        <taxon>Embryophyta</taxon>
        <taxon>Tracheophyta</taxon>
        <taxon>Spermatophyta</taxon>
        <taxon>Magnoliopsida</taxon>
        <taxon>eudicotyledons</taxon>
        <taxon>Gunneridae</taxon>
        <taxon>Pentapetalae</taxon>
        <taxon>rosids</taxon>
        <taxon>fabids</taxon>
        <taxon>Malpighiales</taxon>
        <taxon>Euphorbiaceae</taxon>
        <taxon>Acalyphoideae</taxon>
        <taxon>Acalypheae</taxon>
        <taxon>Ricinus</taxon>
    </lineage>
</organism>
<keyword evidence="7" id="KW-1185">Reference proteome</keyword>
<evidence type="ECO:0000256" key="3">
    <source>
        <dbReference type="ARBA" id="ARBA00022884"/>
    </source>
</evidence>
<dbReference type="PANTHER" id="PTHR12537:SF137">
    <property type="entry name" value="PUMILIO HOMOLOG 16-RELATED"/>
    <property type="match status" value="1"/>
</dbReference>
<protein>
    <submittedName>
        <fullName evidence="6">RNA binding protein, putative</fullName>
    </submittedName>
</protein>
<dbReference type="Pfam" id="PF00806">
    <property type="entry name" value="PUF"/>
    <property type="match status" value="6"/>
</dbReference>
<evidence type="ECO:0000259" key="5">
    <source>
        <dbReference type="PROSITE" id="PS50303"/>
    </source>
</evidence>
<dbReference type="InterPro" id="IPR001313">
    <property type="entry name" value="Pumilio_RNA-bd_rpt"/>
</dbReference>
<evidence type="ECO:0000313" key="6">
    <source>
        <dbReference type="EMBL" id="EEF44766.1"/>
    </source>
</evidence>